<proteinExistence type="predicted"/>
<name>A0A9D4HYD5_DREPO</name>
<dbReference type="PANTHER" id="PTHR34415:SF1">
    <property type="entry name" value="INTEGRASE CATALYTIC DOMAIN-CONTAINING PROTEIN"/>
    <property type="match status" value="1"/>
</dbReference>
<protein>
    <submittedName>
        <fullName evidence="1">Uncharacterized protein</fullName>
    </submittedName>
</protein>
<dbReference type="EMBL" id="JAIWYP010000011">
    <property type="protein sequence ID" value="KAH3737454.1"/>
    <property type="molecule type" value="Genomic_DNA"/>
</dbReference>
<accession>A0A9D4HYD5</accession>
<comment type="caution">
    <text evidence="1">The sequence shown here is derived from an EMBL/GenBank/DDBJ whole genome shotgun (WGS) entry which is preliminary data.</text>
</comment>
<reference evidence="1" key="2">
    <citation type="submission" date="2020-11" db="EMBL/GenBank/DDBJ databases">
        <authorList>
            <person name="McCartney M.A."/>
            <person name="Auch B."/>
            <person name="Kono T."/>
            <person name="Mallez S."/>
            <person name="Becker A."/>
            <person name="Gohl D.M."/>
            <person name="Silverstein K.A.T."/>
            <person name="Koren S."/>
            <person name="Bechman K.B."/>
            <person name="Herman A."/>
            <person name="Abrahante J.E."/>
            <person name="Garbe J."/>
        </authorList>
    </citation>
    <scope>NUCLEOTIDE SEQUENCE</scope>
    <source>
        <strain evidence="1">Duluth1</strain>
        <tissue evidence="1">Whole animal</tissue>
    </source>
</reference>
<evidence type="ECO:0000313" key="2">
    <source>
        <dbReference type="Proteomes" id="UP000828390"/>
    </source>
</evidence>
<gene>
    <name evidence="1" type="ORF">DPMN_044047</name>
</gene>
<dbReference type="Proteomes" id="UP000828390">
    <property type="component" value="Unassembled WGS sequence"/>
</dbReference>
<dbReference type="PANTHER" id="PTHR34415">
    <property type="entry name" value="INTEGRASE CATALYTIC DOMAIN-CONTAINING PROTEIN"/>
    <property type="match status" value="1"/>
</dbReference>
<organism evidence="1 2">
    <name type="scientific">Dreissena polymorpha</name>
    <name type="common">Zebra mussel</name>
    <name type="synonym">Mytilus polymorpha</name>
    <dbReference type="NCBI Taxonomy" id="45954"/>
    <lineage>
        <taxon>Eukaryota</taxon>
        <taxon>Metazoa</taxon>
        <taxon>Spiralia</taxon>
        <taxon>Lophotrochozoa</taxon>
        <taxon>Mollusca</taxon>
        <taxon>Bivalvia</taxon>
        <taxon>Autobranchia</taxon>
        <taxon>Heteroconchia</taxon>
        <taxon>Euheterodonta</taxon>
        <taxon>Imparidentia</taxon>
        <taxon>Neoheterodontei</taxon>
        <taxon>Myida</taxon>
        <taxon>Dreissenoidea</taxon>
        <taxon>Dreissenidae</taxon>
        <taxon>Dreissena</taxon>
    </lineage>
</organism>
<sequence length="134" mass="15635">MSQEEEELQEREVYNECLRKSSEENFVHFSFDFSQSVTMPHHARRMGPLYFYSLRQVHIFGVRIDGQRKQINFLVDEDQTIGQDGSQAYGPDSVISMLGWVMSNYETKNDVCSINADNCPGDRFLEQRTFKNHA</sequence>
<reference evidence="1" key="1">
    <citation type="journal article" date="2019" name="bioRxiv">
        <title>The Genome of the Zebra Mussel, Dreissena polymorpha: A Resource for Invasive Species Research.</title>
        <authorList>
            <person name="McCartney M.A."/>
            <person name="Auch B."/>
            <person name="Kono T."/>
            <person name="Mallez S."/>
            <person name="Zhang Y."/>
            <person name="Obille A."/>
            <person name="Becker A."/>
            <person name="Abrahante J.E."/>
            <person name="Garbe J."/>
            <person name="Badalamenti J.P."/>
            <person name="Herman A."/>
            <person name="Mangelson H."/>
            <person name="Liachko I."/>
            <person name="Sullivan S."/>
            <person name="Sone E.D."/>
            <person name="Koren S."/>
            <person name="Silverstein K.A.T."/>
            <person name="Beckman K.B."/>
            <person name="Gohl D.M."/>
        </authorList>
    </citation>
    <scope>NUCLEOTIDE SEQUENCE</scope>
    <source>
        <strain evidence="1">Duluth1</strain>
        <tissue evidence="1">Whole animal</tissue>
    </source>
</reference>
<evidence type="ECO:0000313" key="1">
    <source>
        <dbReference type="EMBL" id="KAH3737454.1"/>
    </source>
</evidence>
<dbReference type="AlphaFoldDB" id="A0A9D4HYD5"/>
<keyword evidence="2" id="KW-1185">Reference proteome</keyword>